<dbReference type="InterPro" id="IPR021443">
    <property type="entry name" value="DUF3093"/>
</dbReference>
<keyword evidence="1" id="KW-0812">Transmembrane</keyword>
<dbReference type="OrthoDB" id="3217020at2"/>
<feature type="transmembrane region" description="Helical" evidence="1">
    <location>
        <begin position="19"/>
        <end position="40"/>
    </location>
</feature>
<evidence type="ECO:0000313" key="3">
    <source>
        <dbReference type="Proteomes" id="UP000295371"/>
    </source>
</evidence>
<protein>
    <recommendedName>
        <fullName evidence="4">DUF3093 family protein</fullName>
    </recommendedName>
</protein>
<accession>A0A4R7J731</accession>
<evidence type="ECO:0000313" key="2">
    <source>
        <dbReference type="EMBL" id="TDT33232.1"/>
    </source>
</evidence>
<dbReference type="Proteomes" id="UP000295371">
    <property type="component" value="Unassembled WGS sequence"/>
</dbReference>
<dbReference type="AlphaFoldDB" id="A0A4R7J731"/>
<name>A0A4R7J731_9ACTN</name>
<keyword evidence="1" id="KW-1133">Transmembrane helix</keyword>
<comment type="caution">
    <text evidence="2">The sequence shown here is derived from an EMBL/GenBank/DDBJ whole genome shotgun (WGS) entry which is preliminary data.</text>
</comment>
<sequence length="167" mass="18083">MQTAPVTTTRRIERQSLPWWWWGIGYGIWATFVIAVLIVIPPGAAAVVAVVTGILLCLGLAWWGRTTIAVGDTGVQVGRSTLEWPYVGEIRALDAAQAKRRLGPEAKATAWLAVRPWLTEAVEIEVRDPADPHPYWLVGCRDSIKVAKALVETRTAVVGSADDVSGG</sequence>
<evidence type="ECO:0000256" key="1">
    <source>
        <dbReference type="SAM" id="Phobius"/>
    </source>
</evidence>
<reference evidence="2 3" key="1">
    <citation type="submission" date="2019-03" db="EMBL/GenBank/DDBJ databases">
        <title>Genomic Encyclopedia of Archaeal and Bacterial Type Strains, Phase II (KMG-II): from individual species to whole genera.</title>
        <authorList>
            <person name="Goeker M."/>
        </authorList>
    </citation>
    <scope>NUCLEOTIDE SEQUENCE [LARGE SCALE GENOMIC DNA]</scope>
    <source>
        <strain evidence="2 3">DSM 24323</strain>
    </source>
</reference>
<keyword evidence="3" id="KW-1185">Reference proteome</keyword>
<feature type="transmembrane region" description="Helical" evidence="1">
    <location>
        <begin position="46"/>
        <end position="63"/>
    </location>
</feature>
<organism evidence="2 3">
    <name type="scientific">Naumannella halotolerans</name>
    <dbReference type="NCBI Taxonomy" id="993414"/>
    <lineage>
        <taxon>Bacteria</taxon>
        <taxon>Bacillati</taxon>
        <taxon>Actinomycetota</taxon>
        <taxon>Actinomycetes</taxon>
        <taxon>Propionibacteriales</taxon>
        <taxon>Propionibacteriaceae</taxon>
        <taxon>Naumannella</taxon>
    </lineage>
</organism>
<proteinExistence type="predicted"/>
<gene>
    <name evidence="2" type="ORF">CLV29_0837</name>
</gene>
<dbReference type="Pfam" id="PF11292">
    <property type="entry name" value="DUF3093"/>
    <property type="match status" value="1"/>
</dbReference>
<dbReference type="EMBL" id="SOAW01000001">
    <property type="protein sequence ID" value="TDT33232.1"/>
    <property type="molecule type" value="Genomic_DNA"/>
</dbReference>
<evidence type="ECO:0008006" key="4">
    <source>
        <dbReference type="Google" id="ProtNLM"/>
    </source>
</evidence>
<keyword evidence="1" id="KW-0472">Membrane</keyword>